<keyword evidence="9" id="KW-1185">Reference proteome</keyword>
<dbReference type="PANTHER" id="PTHR43255">
    <property type="entry name" value="IRON-SULFUR-BINDING OXIDOREDUCTASE FADF-RELATED-RELATED"/>
    <property type="match status" value="1"/>
</dbReference>
<dbReference type="PANTHER" id="PTHR43255:SF1">
    <property type="entry name" value="IRON-SULFUR-BINDING OXIDOREDUCTASE FADF-RELATED"/>
    <property type="match status" value="1"/>
</dbReference>
<keyword evidence="3" id="KW-0560">Oxidoreductase</keyword>
<dbReference type="EMBL" id="JAPHEH010000001">
    <property type="protein sequence ID" value="MDG4475930.1"/>
    <property type="molecule type" value="Genomic_DNA"/>
</dbReference>
<comment type="caution">
    <text evidence="8">The sequence shown here is derived from an EMBL/GenBank/DDBJ whole genome shotgun (WGS) entry which is preliminary data.</text>
</comment>
<dbReference type="AlphaFoldDB" id="A0A9X4MHG8"/>
<dbReference type="GO" id="GO:0016491">
    <property type="term" value="F:oxidoreductase activity"/>
    <property type="evidence" value="ECO:0007669"/>
    <property type="project" value="UniProtKB-KW"/>
</dbReference>
<dbReference type="PROSITE" id="PS00198">
    <property type="entry name" value="4FE4S_FER_1"/>
    <property type="match status" value="1"/>
</dbReference>
<dbReference type="Gene3D" id="1.10.1060.10">
    <property type="entry name" value="Alpha-helical ferredoxin"/>
    <property type="match status" value="1"/>
</dbReference>
<dbReference type="GO" id="GO:0051539">
    <property type="term" value="F:4 iron, 4 sulfur cluster binding"/>
    <property type="evidence" value="ECO:0007669"/>
    <property type="project" value="UniProtKB-KW"/>
</dbReference>
<evidence type="ECO:0000256" key="1">
    <source>
        <dbReference type="ARBA" id="ARBA00022485"/>
    </source>
</evidence>
<dbReference type="GO" id="GO:0005886">
    <property type="term" value="C:plasma membrane"/>
    <property type="evidence" value="ECO:0007669"/>
    <property type="project" value="TreeGrafter"/>
</dbReference>
<gene>
    <name evidence="8" type="primary">qmoC</name>
    <name evidence="8" type="ORF">OLX77_07120</name>
</gene>
<protein>
    <submittedName>
        <fullName evidence="8">Quinone-interacting membrane-bound oxidoreductase complex subunit QmoC</fullName>
    </submittedName>
</protein>
<feature type="domain" description="4Fe-4S ferredoxin-type" evidence="7">
    <location>
        <begin position="57"/>
        <end position="88"/>
    </location>
</feature>
<feature type="transmembrane region" description="Helical" evidence="6">
    <location>
        <begin position="245"/>
        <end position="263"/>
    </location>
</feature>
<name>A0A9X4MHG8_9BACT</name>
<keyword evidence="6" id="KW-1133">Transmembrane helix</keyword>
<feature type="transmembrane region" description="Helical" evidence="6">
    <location>
        <begin position="117"/>
        <end position="138"/>
    </location>
</feature>
<accession>A0A9X4MHG8</accession>
<keyword evidence="4" id="KW-0408">Iron</keyword>
<dbReference type="GO" id="GO:0046872">
    <property type="term" value="F:metal ion binding"/>
    <property type="evidence" value="ECO:0007669"/>
    <property type="project" value="UniProtKB-KW"/>
</dbReference>
<evidence type="ECO:0000313" key="8">
    <source>
        <dbReference type="EMBL" id="MDG4475930.1"/>
    </source>
</evidence>
<dbReference type="RefSeq" id="WP_307634064.1">
    <property type="nucleotide sequence ID" value="NZ_JAPHEH010000001.1"/>
</dbReference>
<feature type="transmembrane region" description="Helical" evidence="6">
    <location>
        <begin position="158"/>
        <end position="186"/>
    </location>
</feature>
<dbReference type="PROSITE" id="PS51379">
    <property type="entry name" value="4FE4S_FER_2"/>
    <property type="match status" value="1"/>
</dbReference>
<dbReference type="InterPro" id="IPR036197">
    <property type="entry name" value="NarG-like_sf"/>
</dbReference>
<feature type="transmembrane region" description="Helical" evidence="6">
    <location>
        <begin position="345"/>
        <end position="368"/>
    </location>
</feature>
<evidence type="ECO:0000256" key="4">
    <source>
        <dbReference type="ARBA" id="ARBA00023004"/>
    </source>
</evidence>
<reference evidence="8" key="2">
    <citation type="submission" date="2022-10" db="EMBL/GenBank/DDBJ databases">
        <authorList>
            <person name="Aronson H.S."/>
        </authorList>
    </citation>
    <scope>NUCLEOTIDE SEQUENCE</scope>
    <source>
        <strain evidence="8">RS19-109</strain>
    </source>
</reference>
<organism evidence="8 9">
    <name type="scientific">Thiovibrio frasassiensis</name>
    <dbReference type="NCBI Taxonomy" id="2984131"/>
    <lineage>
        <taxon>Bacteria</taxon>
        <taxon>Pseudomonadati</taxon>
        <taxon>Thermodesulfobacteriota</taxon>
        <taxon>Desulfobulbia</taxon>
        <taxon>Desulfobulbales</taxon>
        <taxon>Thiovibrionaceae</taxon>
        <taxon>Thiovibrio</taxon>
    </lineage>
</organism>
<keyword evidence="6" id="KW-0812">Transmembrane</keyword>
<dbReference type="Proteomes" id="UP001154240">
    <property type="component" value="Unassembled WGS sequence"/>
</dbReference>
<feature type="transmembrane region" description="Helical" evidence="6">
    <location>
        <begin position="287"/>
        <end position="308"/>
    </location>
</feature>
<evidence type="ECO:0000313" key="9">
    <source>
        <dbReference type="Proteomes" id="UP001154240"/>
    </source>
</evidence>
<dbReference type="Pfam" id="PF13183">
    <property type="entry name" value="Fer4_8"/>
    <property type="match status" value="1"/>
</dbReference>
<evidence type="ECO:0000256" key="5">
    <source>
        <dbReference type="ARBA" id="ARBA00023014"/>
    </source>
</evidence>
<evidence type="ECO:0000256" key="2">
    <source>
        <dbReference type="ARBA" id="ARBA00022723"/>
    </source>
</evidence>
<sequence length="400" mass="44424">MKVEPDLEFIKYLKNAGGDTLKKCYQCATCSVVCPLSTDTKPFPRKEMIWAQWGLKDKLVADPDVMLCHQCGDCTAYCPRGAKPGDVLGAIRAYAYTHYGFPSGLAKLVSKGSNLPLIIALPALVILAVWWLSGGMALPAADAIDFGMFFDSRKDHPTLIGGLTLNVLLIDAIFVPALGFAVFAAYKGVSNMWRAMAANLPVKSEFRPSALQFVTEFLVPSLKEILAHKRFKECGANLNRVNGHLPLLLSFLGLFVVTTYGMIRKDILGMFIEGMHGPIPLADPFKLLANISAIALIVGVGILWMNRAHMEEENNTTPTFYDWFLIVKIMTVGITGLSAELTRLIGIPVLAYLFYFMHLVSVLMLFLYMPYSKFAHMVYRTFAMAFEKYRESAFAKNIED</sequence>
<evidence type="ECO:0000259" key="7">
    <source>
        <dbReference type="PROSITE" id="PS51379"/>
    </source>
</evidence>
<reference evidence="8" key="1">
    <citation type="journal article" date="2022" name="bioRxiv">
        <title>Thiovibrio frasassiensisgen. nov., sp. nov., an autotrophic, elemental sulfur disproportionating bacterium isolated from sulfidic karst sediment, and proposal of Thiovibrionaceae fam. nov.</title>
        <authorList>
            <person name="Aronson H."/>
            <person name="Thomas C."/>
            <person name="Bhattacharyya M."/>
            <person name="Eckstein S."/>
            <person name="Jensen S."/>
            <person name="Barco R."/>
            <person name="Macalady J."/>
            <person name="Amend J."/>
        </authorList>
    </citation>
    <scope>NUCLEOTIDE SEQUENCE</scope>
    <source>
        <strain evidence="8">RS19-109</strain>
    </source>
</reference>
<dbReference type="InterPro" id="IPR009051">
    <property type="entry name" value="Helical_ferredxn"/>
</dbReference>
<dbReference type="InterPro" id="IPR051460">
    <property type="entry name" value="HdrC_iron-sulfur_subunit"/>
</dbReference>
<keyword evidence="5" id="KW-0411">Iron-sulfur</keyword>
<dbReference type="NCBIfam" id="NF038018">
    <property type="entry name" value="qmoC"/>
    <property type="match status" value="1"/>
</dbReference>
<feature type="transmembrane region" description="Helical" evidence="6">
    <location>
        <begin position="320"/>
        <end position="339"/>
    </location>
</feature>
<keyword evidence="1" id="KW-0004">4Fe-4S</keyword>
<keyword evidence="2" id="KW-0479">Metal-binding</keyword>
<dbReference type="InterPro" id="IPR017896">
    <property type="entry name" value="4Fe4S_Fe-S-bd"/>
</dbReference>
<dbReference type="SUPFAM" id="SSF46548">
    <property type="entry name" value="alpha-helical ferredoxin"/>
    <property type="match status" value="1"/>
</dbReference>
<proteinExistence type="predicted"/>
<dbReference type="SUPFAM" id="SSF103501">
    <property type="entry name" value="Respiratory nitrate reductase 1 gamma chain"/>
    <property type="match status" value="1"/>
</dbReference>
<evidence type="ECO:0000256" key="6">
    <source>
        <dbReference type="SAM" id="Phobius"/>
    </source>
</evidence>
<dbReference type="Gene3D" id="1.20.950.20">
    <property type="entry name" value="Transmembrane di-heme cytochromes, Chain C"/>
    <property type="match status" value="1"/>
</dbReference>
<keyword evidence="6" id="KW-0472">Membrane</keyword>
<evidence type="ECO:0000256" key="3">
    <source>
        <dbReference type="ARBA" id="ARBA00023002"/>
    </source>
</evidence>
<dbReference type="InterPro" id="IPR017900">
    <property type="entry name" value="4Fe4S_Fe_S_CS"/>
</dbReference>